<reference evidence="1 2" key="1">
    <citation type="submission" date="2023-07" db="EMBL/GenBank/DDBJ databases">
        <title>Sorghum-associated microbial communities from plants grown in Nebraska, USA.</title>
        <authorList>
            <person name="Schachtman D."/>
        </authorList>
    </citation>
    <scope>NUCLEOTIDE SEQUENCE [LARGE SCALE GENOMIC DNA]</scope>
    <source>
        <strain evidence="1 2">3199</strain>
    </source>
</reference>
<gene>
    <name evidence="1" type="ORF">J2W52_005323</name>
</gene>
<evidence type="ECO:0008006" key="3">
    <source>
        <dbReference type="Google" id="ProtNLM"/>
    </source>
</evidence>
<dbReference type="Proteomes" id="UP001250791">
    <property type="component" value="Unassembled WGS sequence"/>
</dbReference>
<sequence>MGLGEGVQLEQMERTKILTSEIAGLLSDVRENISLSRRLLQDAPSVPSAHETVRLVIPEIGFFTWFVAGNLYHGDSLFAALHGMEAEDLAAGVAVEDLIGRMEKSDQPQVAHGLFQAIKTGERCHLEYSTYPGGTQRKVVLTGCCLRNELGLASFFCGIVVEKKAALVLDGSEPFQAYCDAALSLARERGNLLAARYLKSALNSVPGKAEHV</sequence>
<evidence type="ECO:0000313" key="2">
    <source>
        <dbReference type="Proteomes" id="UP001250791"/>
    </source>
</evidence>
<organism evidence="1 2">
    <name type="scientific">Rhizobium miluonense</name>
    <dbReference type="NCBI Taxonomy" id="411945"/>
    <lineage>
        <taxon>Bacteria</taxon>
        <taxon>Pseudomonadati</taxon>
        <taxon>Pseudomonadota</taxon>
        <taxon>Alphaproteobacteria</taxon>
        <taxon>Hyphomicrobiales</taxon>
        <taxon>Rhizobiaceae</taxon>
        <taxon>Rhizobium/Agrobacterium group</taxon>
        <taxon>Rhizobium</taxon>
    </lineage>
</organism>
<accession>A0ABU1SXL6</accession>
<protein>
    <recommendedName>
        <fullName evidence="3">PAS fold-containing protein</fullName>
    </recommendedName>
</protein>
<comment type="caution">
    <text evidence="1">The sequence shown here is derived from an EMBL/GenBank/DDBJ whole genome shotgun (WGS) entry which is preliminary data.</text>
</comment>
<evidence type="ECO:0000313" key="1">
    <source>
        <dbReference type="EMBL" id="MDR6903690.1"/>
    </source>
</evidence>
<keyword evidence="2" id="KW-1185">Reference proteome</keyword>
<name>A0ABU1SXL6_9HYPH</name>
<dbReference type="EMBL" id="JAVDUP010000009">
    <property type="protein sequence ID" value="MDR6903690.1"/>
    <property type="molecule type" value="Genomic_DNA"/>
</dbReference>
<proteinExistence type="predicted"/>